<dbReference type="GO" id="GO:0006412">
    <property type="term" value="P:translation"/>
    <property type="evidence" value="ECO:0007669"/>
    <property type="project" value="InterPro"/>
</dbReference>
<dbReference type="PROSITE" id="PS50823">
    <property type="entry name" value="KH_TYPE_2"/>
    <property type="match status" value="1"/>
</dbReference>
<organism evidence="8">
    <name type="scientific">mine drainage metagenome</name>
    <dbReference type="NCBI Taxonomy" id="410659"/>
    <lineage>
        <taxon>unclassified sequences</taxon>
        <taxon>metagenomes</taxon>
        <taxon>ecological metagenomes</taxon>
    </lineage>
</organism>
<evidence type="ECO:0000256" key="4">
    <source>
        <dbReference type="ARBA" id="ARBA00022980"/>
    </source>
</evidence>
<dbReference type="GO" id="GO:0003735">
    <property type="term" value="F:structural constituent of ribosome"/>
    <property type="evidence" value="ECO:0007669"/>
    <property type="project" value="InterPro"/>
</dbReference>
<evidence type="ECO:0000256" key="5">
    <source>
        <dbReference type="ARBA" id="ARBA00023274"/>
    </source>
</evidence>
<dbReference type="InterPro" id="IPR004087">
    <property type="entry name" value="KH_dom"/>
</dbReference>
<evidence type="ECO:0000256" key="2">
    <source>
        <dbReference type="ARBA" id="ARBA00022730"/>
    </source>
</evidence>
<feature type="compositionally biased region" description="Low complexity" evidence="6">
    <location>
        <begin position="244"/>
        <end position="277"/>
    </location>
</feature>
<dbReference type="InterPro" id="IPR009019">
    <property type="entry name" value="KH_sf_prok-type"/>
</dbReference>
<dbReference type="GO" id="GO:0019843">
    <property type="term" value="F:rRNA binding"/>
    <property type="evidence" value="ECO:0007669"/>
    <property type="project" value="UniProtKB-KW"/>
</dbReference>
<dbReference type="SUPFAM" id="SSF54821">
    <property type="entry name" value="Ribosomal protein S3 C-terminal domain"/>
    <property type="match status" value="1"/>
</dbReference>
<comment type="similarity">
    <text evidence="1">Belongs to the universal ribosomal protein uS3 family.</text>
</comment>
<dbReference type="InterPro" id="IPR018280">
    <property type="entry name" value="Ribosomal_uS3_CS"/>
</dbReference>
<dbReference type="SMART" id="SM00322">
    <property type="entry name" value="KH"/>
    <property type="match status" value="1"/>
</dbReference>
<dbReference type="InterPro" id="IPR005704">
    <property type="entry name" value="Ribosomal_uS3_bac-typ"/>
</dbReference>
<dbReference type="CDD" id="cd02412">
    <property type="entry name" value="KH-II_30S_S3"/>
    <property type="match status" value="1"/>
</dbReference>
<dbReference type="InterPro" id="IPR004044">
    <property type="entry name" value="KH_dom_type_2"/>
</dbReference>
<sequence length="277" mass="30598">MGQKIHPVGMRLGITRTWDSRWFEKKHYIDWLHEDVAIRKFFEKNWQRKASISKIEVERRSNQARVIVNTAKPGIIIGKRGVGIEEIRKDLEKLTGKAVAVNVMEIKVPELDARLVGQNIVDQLEKRIAFRRAIKQAIMRTMKAGARGVKVQVSGRLGGAEIARTERSSDGKVPLHTLRADIDYANVEAFTTFGRIGVKVWIYRGEVLPDGTRSGPTRGERSGRDRGPRAGARSGAPGRPPRPATRALGASESAESVVVAADPVVVEPAAPDMEATQ</sequence>
<comment type="caution">
    <text evidence="8">The sequence shown here is derived from an EMBL/GenBank/DDBJ whole genome shotgun (WGS) entry which is preliminary data.</text>
</comment>
<accession>E6PDJ8</accession>
<proteinExistence type="inferred from homology"/>
<reference evidence="8" key="1">
    <citation type="submission" date="2009-10" db="EMBL/GenBank/DDBJ databases">
        <title>Diversity of trophic interactions inside an arsenic-rich microbial ecosystem.</title>
        <authorList>
            <person name="Bertin P.N."/>
            <person name="Heinrich-Salmeron A."/>
            <person name="Pelletier E."/>
            <person name="Goulhen-Chollet F."/>
            <person name="Arsene-Ploetze F."/>
            <person name="Gallien S."/>
            <person name="Calteau A."/>
            <person name="Vallenet D."/>
            <person name="Casiot C."/>
            <person name="Chane-Woon-Ming B."/>
            <person name="Giloteaux L."/>
            <person name="Barakat M."/>
            <person name="Bonnefoy V."/>
            <person name="Bruneel O."/>
            <person name="Chandler M."/>
            <person name="Cleiss J."/>
            <person name="Duran R."/>
            <person name="Elbaz-Poulichet F."/>
            <person name="Fonknechten N."/>
            <person name="Lauga B."/>
            <person name="Mornico D."/>
            <person name="Ortet P."/>
            <person name="Schaeffer C."/>
            <person name="Siguier P."/>
            <person name="Alexander Thil Smith A."/>
            <person name="Van Dorsselaer A."/>
            <person name="Weissenbach J."/>
            <person name="Medigue C."/>
            <person name="Le Paslier D."/>
        </authorList>
    </citation>
    <scope>NUCLEOTIDE SEQUENCE</scope>
</reference>
<dbReference type="InterPro" id="IPR036419">
    <property type="entry name" value="Ribosomal_S3_C_sf"/>
</dbReference>
<evidence type="ECO:0000256" key="1">
    <source>
        <dbReference type="ARBA" id="ARBA00010761"/>
    </source>
</evidence>
<dbReference type="GO" id="GO:0022627">
    <property type="term" value="C:cytosolic small ribosomal subunit"/>
    <property type="evidence" value="ECO:0007669"/>
    <property type="project" value="TreeGrafter"/>
</dbReference>
<feature type="compositionally biased region" description="Basic and acidic residues" evidence="6">
    <location>
        <begin position="218"/>
        <end position="228"/>
    </location>
</feature>
<dbReference type="PANTHER" id="PTHR11760:SF19">
    <property type="entry name" value="SMALL RIBOSOMAL SUBUNIT PROTEIN US3C"/>
    <property type="match status" value="1"/>
</dbReference>
<keyword evidence="5" id="KW-0687">Ribonucleoprotein</keyword>
<dbReference type="NCBIfam" id="TIGR01009">
    <property type="entry name" value="rpsC_bact"/>
    <property type="match status" value="1"/>
</dbReference>
<dbReference type="EMBL" id="CABL01000002">
    <property type="protein sequence ID" value="CBH74533.1"/>
    <property type="molecule type" value="Genomic_DNA"/>
</dbReference>
<dbReference type="HAMAP" id="MF_01309_B">
    <property type="entry name" value="Ribosomal_uS3_B"/>
    <property type="match status" value="1"/>
</dbReference>
<dbReference type="InterPro" id="IPR015946">
    <property type="entry name" value="KH_dom-like_a/b"/>
</dbReference>
<evidence type="ECO:0000259" key="7">
    <source>
        <dbReference type="PROSITE" id="PS50823"/>
    </source>
</evidence>
<dbReference type="Gene3D" id="3.30.1140.32">
    <property type="entry name" value="Ribosomal protein S3, C-terminal domain"/>
    <property type="match status" value="1"/>
</dbReference>
<evidence type="ECO:0000256" key="6">
    <source>
        <dbReference type="SAM" id="MobiDB-lite"/>
    </source>
</evidence>
<keyword evidence="2" id="KW-0699">rRNA-binding</keyword>
<keyword evidence="4 8" id="KW-0689">Ribosomal protein</keyword>
<feature type="region of interest" description="Disordered" evidence="6">
    <location>
        <begin position="209"/>
        <end position="277"/>
    </location>
</feature>
<gene>
    <name evidence="8" type="ORF">CARN1_1635</name>
</gene>
<keyword evidence="3" id="KW-0694">RNA-binding</keyword>
<evidence type="ECO:0000313" key="8">
    <source>
        <dbReference type="EMBL" id="CBH74533.1"/>
    </source>
</evidence>
<dbReference type="InterPro" id="IPR057258">
    <property type="entry name" value="Ribosomal_uS3"/>
</dbReference>
<protein>
    <submittedName>
        <fullName evidence="8">Ribosomal protein S3 (BS3) (Modular protein)</fullName>
    </submittedName>
</protein>
<feature type="domain" description="KH type-2" evidence="7">
    <location>
        <begin position="38"/>
        <end position="107"/>
    </location>
</feature>
<name>E6PDJ8_9ZZZZ</name>
<dbReference type="FunFam" id="3.30.300.20:FF:000001">
    <property type="entry name" value="30S ribosomal protein S3"/>
    <property type="match status" value="1"/>
</dbReference>
<dbReference type="AlphaFoldDB" id="E6PDJ8"/>
<dbReference type="SUPFAM" id="SSF54814">
    <property type="entry name" value="Prokaryotic type KH domain (KH-domain type II)"/>
    <property type="match status" value="1"/>
</dbReference>
<evidence type="ECO:0000256" key="3">
    <source>
        <dbReference type="ARBA" id="ARBA00022884"/>
    </source>
</evidence>
<dbReference type="PROSITE" id="PS00548">
    <property type="entry name" value="RIBOSOMAL_S3"/>
    <property type="match status" value="1"/>
</dbReference>
<dbReference type="Pfam" id="PF00189">
    <property type="entry name" value="Ribosomal_S3_C"/>
    <property type="match status" value="1"/>
</dbReference>
<dbReference type="PANTHER" id="PTHR11760">
    <property type="entry name" value="30S/40S RIBOSOMAL PROTEIN S3"/>
    <property type="match status" value="1"/>
</dbReference>
<dbReference type="InterPro" id="IPR001351">
    <property type="entry name" value="Ribosomal_uS3_C"/>
</dbReference>
<dbReference type="Pfam" id="PF07650">
    <property type="entry name" value="KH_2"/>
    <property type="match status" value="1"/>
</dbReference>
<dbReference type="Gene3D" id="3.30.300.20">
    <property type="match status" value="1"/>
</dbReference>